<protein>
    <submittedName>
        <fullName evidence="2">Uncharacterized protein</fullName>
    </submittedName>
</protein>
<organism evidence="2">
    <name type="scientific">marine sediment metagenome</name>
    <dbReference type="NCBI Taxonomy" id="412755"/>
    <lineage>
        <taxon>unclassified sequences</taxon>
        <taxon>metagenomes</taxon>
        <taxon>ecological metagenomes</taxon>
    </lineage>
</organism>
<proteinExistence type="predicted"/>
<name>X0S0Y3_9ZZZZ</name>
<evidence type="ECO:0000313" key="2">
    <source>
        <dbReference type="EMBL" id="GAF74718.1"/>
    </source>
</evidence>
<gene>
    <name evidence="2" type="ORF">S01H1_00721</name>
</gene>
<accession>X0S0Y3</accession>
<dbReference type="EMBL" id="BARS01000271">
    <property type="protein sequence ID" value="GAF74718.1"/>
    <property type="molecule type" value="Genomic_DNA"/>
</dbReference>
<feature type="compositionally biased region" description="Basic and acidic residues" evidence="1">
    <location>
        <begin position="11"/>
        <end position="41"/>
    </location>
</feature>
<reference evidence="2" key="1">
    <citation type="journal article" date="2014" name="Front. Microbiol.">
        <title>High frequency of phylogenetically diverse reductive dehalogenase-homologous genes in deep subseafloor sedimentary metagenomes.</title>
        <authorList>
            <person name="Kawai M."/>
            <person name="Futagami T."/>
            <person name="Toyoda A."/>
            <person name="Takaki Y."/>
            <person name="Nishi S."/>
            <person name="Hori S."/>
            <person name="Arai W."/>
            <person name="Tsubouchi T."/>
            <person name="Morono Y."/>
            <person name="Uchiyama I."/>
            <person name="Ito T."/>
            <person name="Fujiyama A."/>
            <person name="Inagaki F."/>
            <person name="Takami H."/>
        </authorList>
    </citation>
    <scope>NUCLEOTIDE SEQUENCE</scope>
    <source>
        <strain evidence="2">Expedition CK06-06</strain>
    </source>
</reference>
<feature type="region of interest" description="Disordered" evidence="1">
    <location>
        <begin position="1"/>
        <end position="41"/>
    </location>
</feature>
<sequence>MLPDNMPRPFTPEHSDAKEKHYWNGHIPTHEDGAFDKECKG</sequence>
<evidence type="ECO:0000256" key="1">
    <source>
        <dbReference type="SAM" id="MobiDB-lite"/>
    </source>
</evidence>
<comment type="caution">
    <text evidence="2">The sequence shown here is derived from an EMBL/GenBank/DDBJ whole genome shotgun (WGS) entry which is preliminary data.</text>
</comment>
<dbReference type="AlphaFoldDB" id="X0S0Y3"/>